<feature type="region of interest" description="Disordered" evidence="7">
    <location>
        <begin position="423"/>
        <end position="458"/>
    </location>
</feature>
<dbReference type="InterPro" id="IPR001991">
    <property type="entry name" value="Na-dicarboxylate_symporter"/>
</dbReference>
<proteinExistence type="predicted"/>
<dbReference type="EMBL" id="JAVLVT010000001">
    <property type="protein sequence ID" value="MDS1269193.1"/>
    <property type="molecule type" value="Genomic_DNA"/>
</dbReference>
<dbReference type="Pfam" id="PF00375">
    <property type="entry name" value="SDF"/>
    <property type="match status" value="1"/>
</dbReference>
<dbReference type="PANTHER" id="PTHR42865">
    <property type="entry name" value="PROTON/GLUTAMATE-ASPARTATE SYMPORTER"/>
    <property type="match status" value="1"/>
</dbReference>
<keyword evidence="3" id="KW-1003">Cell membrane</keyword>
<feature type="transmembrane region" description="Helical" evidence="8">
    <location>
        <begin position="352"/>
        <end position="374"/>
    </location>
</feature>
<keyword evidence="6 8" id="KW-0472">Membrane</keyword>
<dbReference type="Gene3D" id="1.10.3860.10">
    <property type="entry name" value="Sodium:dicarboxylate symporter"/>
    <property type="match status" value="1"/>
</dbReference>
<feature type="transmembrane region" description="Helical" evidence="8">
    <location>
        <begin position="326"/>
        <end position="346"/>
    </location>
</feature>
<reference evidence="10" key="1">
    <citation type="submission" date="2023-07" db="EMBL/GenBank/DDBJ databases">
        <title>Novel species in the genus Lipingzhangella isolated from Sambhar Salt Lake.</title>
        <authorList>
            <person name="Jiya N."/>
            <person name="Kajale S."/>
            <person name="Sharma A."/>
        </authorList>
    </citation>
    <scope>NUCLEOTIDE SEQUENCE [LARGE SCALE GENOMIC DNA]</scope>
    <source>
        <strain evidence="10">LS1_29</strain>
    </source>
</reference>
<evidence type="ECO:0000256" key="4">
    <source>
        <dbReference type="ARBA" id="ARBA00022692"/>
    </source>
</evidence>
<comment type="subcellular location">
    <subcellularLocation>
        <location evidence="1">Cell membrane</location>
        <topology evidence="1">Multi-pass membrane protein</topology>
    </subcellularLocation>
</comment>
<organism evidence="9 10">
    <name type="scientific">Lipingzhangella rawalii</name>
    <dbReference type="NCBI Taxonomy" id="2055835"/>
    <lineage>
        <taxon>Bacteria</taxon>
        <taxon>Bacillati</taxon>
        <taxon>Actinomycetota</taxon>
        <taxon>Actinomycetes</taxon>
        <taxon>Streptosporangiales</taxon>
        <taxon>Nocardiopsidaceae</taxon>
        <taxon>Lipingzhangella</taxon>
    </lineage>
</organism>
<dbReference type="InterPro" id="IPR036458">
    <property type="entry name" value="Na:dicarbo_symporter_sf"/>
</dbReference>
<dbReference type="RefSeq" id="WP_310910698.1">
    <property type="nucleotide sequence ID" value="NZ_JAVLVT010000001.1"/>
</dbReference>
<keyword evidence="2" id="KW-0813">Transport</keyword>
<dbReference type="PANTHER" id="PTHR42865:SF7">
    <property type="entry name" value="PROTON_GLUTAMATE-ASPARTATE SYMPORTER"/>
    <property type="match status" value="1"/>
</dbReference>
<evidence type="ECO:0000256" key="3">
    <source>
        <dbReference type="ARBA" id="ARBA00022475"/>
    </source>
</evidence>
<comment type="caution">
    <text evidence="9">The sequence shown here is derived from an EMBL/GenBank/DDBJ whole genome shotgun (WGS) entry which is preliminary data.</text>
</comment>
<feature type="transmembrane region" description="Helical" evidence="8">
    <location>
        <begin position="62"/>
        <end position="86"/>
    </location>
</feature>
<sequence>MSTTPLSPSPRRTAPTHLLLAAWRGYLAFPLIWKMLIALAIGALTGLIVGEPVTVVEPLGQVFLQLLQMLVVPLILTTLIAGVASINPARLGSIGLKVLVFYLVTSALAITIGILLALAITPGAGLSMPGTTDEEPESPPALSEVFLDIIPENPFAAMVEGNVLAVIFVAIAAGIALAFMQNSANDHTRELGDFLRRGVDGAVELVFRVVRGVLEYAPVGVFALIAVVLAETGAEALRPLLELTVATYGGIALQILVYVGLLTIFRAAIGPFFLAAKDPMLTGFVTRSSGGTLPVTIRAAERLGIRKGVYGFTLPFGATVNMDGTAIYVGAATVFVANVAGVQLSLIELATVVIVGVLASIGTAGVPGAGLIMLSLTVTQAGLPFAPVALVAGIDAILDMARTMCNVTGDLVATRIIAGTEPGMLADPGSAPAESTDAAAGTDGSGSDGTGTAADRSD</sequence>
<evidence type="ECO:0000256" key="2">
    <source>
        <dbReference type="ARBA" id="ARBA00022448"/>
    </source>
</evidence>
<evidence type="ECO:0000256" key="5">
    <source>
        <dbReference type="ARBA" id="ARBA00022989"/>
    </source>
</evidence>
<feature type="transmembrane region" description="Helical" evidence="8">
    <location>
        <begin position="250"/>
        <end position="274"/>
    </location>
</feature>
<feature type="transmembrane region" description="Helical" evidence="8">
    <location>
        <begin position="31"/>
        <end position="50"/>
    </location>
</feature>
<evidence type="ECO:0000313" key="10">
    <source>
        <dbReference type="Proteomes" id="UP001250214"/>
    </source>
</evidence>
<feature type="transmembrane region" description="Helical" evidence="8">
    <location>
        <begin position="98"/>
        <end position="120"/>
    </location>
</feature>
<accession>A0ABU2H1M4</accession>
<evidence type="ECO:0000256" key="7">
    <source>
        <dbReference type="SAM" id="MobiDB-lite"/>
    </source>
</evidence>
<keyword evidence="5 8" id="KW-1133">Transmembrane helix</keyword>
<dbReference type="PRINTS" id="PR00173">
    <property type="entry name" value="EDTRNSPORT"/>
</dbReference>
<dbReference type="Proteomes" id="UP001250214">
    <property type="component" value="Unassembled WGS sequence"/>
</dbReference>
<evidence type="ECO:0000256" key="8">
    <source>
        <dbReference type="SAM" id="Phobius"/>
    </source>
</evidence>
<evidence type="ECO:0000256" key="1">
    <source>
        <dbReference type="ARBA" id="ARBA00004651"/>
    </source>
</evidence>
<feature type="transmembrane region" description="Helical" evidence="8">
    <location>
        <begin position="163"/>
        <end position="184"/>
    </location>
</feature>
<evidence type="ECO:0000256" key="6">
    <source>
        <dbReference type="ARBA" id="ARBA00023136"/>
    </source>
</evidence>
<keyword evidence="10" id="KW-1185">Reference proteome</keyword>
<protein>
    <submittedName>
        <fullName evidence="9">Dicarboxylate/amino acid:cation symporter</fullName>
    </submittedName>
</protein>
<gene>
    <name evidence="9" type="ORF">RIF23_02655</name>
</gene>
<keyword evidence="4 8" id="KW-0812">Transmembrane</keyword>
<dbReference type="SUPFAM" id="SSF118215">
    <property type="entry name" value="Proton glutamate symport protein"/>
    <property type="match status" value="1"/>
</dbReference>
<name>A0ABU2H1M4_9ACTN</name>
<evidence type="ECO:0000313" key="9">
    <source>
        <dbReference type="EMBL" id="MDS1269193.1"/>
    </source>
</evidence>